<evidence type="ECO:0000313" key="3">
    <source>
        <dbReference type="Proteomes" id="UP000070657"/>
    </source>
</evidence>
<evidence type="ECO:0000313" key="2">
    <source>
        <dbReference type="EMBL" id="KXA93909.1"/>
    </source>
</evidence>
<keyword evidence="1" id="KW-0175">Coiled coil</keyword>
<reference evidence="2 3" key="1">
    <citation type="journal article" date="2016" name="Sci. Rep.">
        <title>Metabolic traits of an uncultured archaeal lineage -MSBL1- from brine pools of the Red Sea.</title>
        <authorList>
            <person name="Mwirichia R."/>
            <person name="Alam I."/>
            <person name="Rashid M."/>
            <person name="Vinu M."/>
            <person name="Ba-Alawi W."/>
            <person name="Anthony Kamau A."/>
            <person name="Kamanda Ngugi D."/>
            <person name="Goker M."/>
            <person name="Klenk H.P."/>
            <person name="Bajic V."/>
            <person name="Stingl U."/>
        </authorList>
    </citation>
    <scope>NUCLEOTIDE SEQUENCE [LARGE SCALE GENOMIC DNA]</scope>
    <source>
        <strain evidence="2">SCGC-AAA259E22</strain>
    </source>
</reference>
<protein>
    <submittedName>
        <fullName evidence="2">Uncharacterized protein</fullName>
    </submittedName>
</protein>
<dbReference type="Proteomes" id="UP000070657">
    <property type="component" value="Unassembled WGS sequence"/>
</dbReference>
<dbReference type="AlphaFoldDB" id="A0A133UI95"/>
<evidence type="ECO:0000256" key="1">
    <source>
        <dbReference type="SAM" id="Coils"/>
    </source>
</evidence>
<accession>A0A133UI95</accession>
<comment type="caution">
    <text evidence="2">The sequence shown here is derived from an EMBL/GenBank/DDBJ whole genome shotgun (WGS) entry which is preliminary data.</text>
</comment>
<proteinExistence type="predicted"/>
<sequence>MTNHGDLLRAVRDLDASDELKDVLKLMIRYIDIEDKKTHSESVKMLRKEIEDLRGRVYDLEEEAVVR</sequence>
<dbReference type="EMBL" id="LHXP01000003">
    <property type="protein sequence ID" value="KXA93909.1"/>
    <property type="molecule type" value="Genomic_DNA"/>
</dbReference>
<feature type="coiled-coil region" evidence="1">
    <location>
        <begin position="36"/>
        <end position="63"/>
    </location>
</feature>
<gene>
    <name evidence="2" type="ORF">AKJ66_00430</name>
</gene>
<organism evidence="2 3">
    <name type="scientific">candidate division MSBL1 archaeon SCGC-AAA259E22</name>
    <dbReference type="NCBI Taxonomy" id="1698265"/>
    <lineage>
        <taxon>Archaea</taxon>
        <taxon>Methanobacteriati</taxon>
        <taxon>Methanobacteriota</taxon>
        <taxon>candidate division MSBL1</taxon>
    </lineage>
</organism>
<name>A0A133UI95_9EURY</name>
<keyword evidence="3" id="KW-1185">Reference proteome</keyword>